<gene>
    <name evidence="4" type="ORF">IAA16_00415</name>
</gene>
<proteinExistence type="predicted"/>
<reference evidence="4" key="1">
    <citation type="journal article" date="2021" name="PeerJ">
        <title>Extensive microbial diversity within the chicken gut microbiome revealed by metagenomics and culture.</title>
        <authorList>
            <person name="Gilroy R."/>
            <person name="Ravi A."/>
            <person name="Getino M."/>
            <person name="Pursley I."/>
            <person name="Horton D.L."/>
            <person name="Alikhan N.F."/>
            <person name="Baker D."/>
            <person name="Gharbi K."/>
            <person name="Hall N."/>
            <person name="Watson M."/>
            <person name="Adriaenssens E.M."/>
            <person name="Foster-Nyarko E."/>
            <person name="Jarju S."/>
            <person name="Secka A."/>
            <person name="Antonio M."/>
            <person name="Oren A."/>
            <person name="Chaudhuri R.R."/>
            <person name="La Ragione R."/>
            <person name="Hildebrand F."/>
            <person name="Pallen M.J."/>
        </authorList>
    </citation>
    <scope>NUCLEOTIDE SEQUENCE</scope>
    <source>
        <strain evidence="4">Gambia15-2214</strain>
    </source>
</reference>
<reference evidence="4" key="2">
    <citation type="submission" date="2021-04" db="EMBL/GenBank/DDBJ databases">
        <authorList>
            <person name="Gilroy R."/>
        </authorList>
    </citation>
    <scope>NUCLEOTIDE SEQUENCE</scope>
    <source>
        <strain evidence="4">Gambia15-2214</strain>
    </source>
</reference>
<feature type="domain" description="Glycosyltransferase 2-like" evidence="3">
    <location>
        <begin position="7"/>
        <end position="168"/>
    </location>
</feature>
<dbReference type="Proteomes" id="UP000823914">
    <property type="component" value="Unassembled WGS sequence"/>
</dbReference>
<dbReference type="InterPro" id="IPR029044">
    <property type="entry name" value="Nucleotide-diphossugar_trans"/>
</dbReference>
<protein>
    <submittedName>
        <fullName evidence="4">Glycosyltransferase</fullName>
        <ecNumber evidence="4">2.4.-.-</ecNumber>
    </submittedName>
</protein>
<evidence type="ECO:0000313" key="4">
    <source>
        <dbReference type="EMBL" id="MBU3849010.1"/>
    </source>
</evidence>
<dbReference type="SUPFAM" id="SSF53448">
    <property type="entry name" value="Nucleotide-diphospho-sugar transferases"/>
    <property type="match status" value="1"/>
</dbReference>
<dbReference type="PANTHER" id="PTHR22916:SF51">
    <property type="entry name" value="GLYCOSYLTRANSFERASE EPSH-RELATED"/>
    <property type="match status" value="1"/>
</dbReference>
<dbReference type="Gene3D" id="3.90.550.10">
    <property type="entry name" value="Spore Coat Polysaccharide Biosynthesis Protein SpsA, Chain A"/>
    <property type="match status" value="1"/>
</dbReference>
<name>A0A9E2KZR0_9SPIR</name>
<evidence type="ECO:0000259" key="3">
    <source>
        <dbReference type="Pfam" id="PF00535"/>
    </source>
</evidence>
<evidence type="ECO:0000256" key="1">
    <source>
        <dbReference type="ARBA" id="ARBA00022676"/>
    </source>
</evidence>
<dbReference type="Pfam" id="PF00535">
    <property type="entry name" value="Glycos_transf_2"/>
    <property type="match status" value="1"/>
</dbReference>
<dbReference type="EC" id="2.4.-.-" evidence="4"/>
<dbReference type="InterPro" id="IPR001173">
    <property type="entry name" value="Glyco_trans_2-like"/>
</dbReference>
<accession>A0A9E2KZR0</accession>
<keyword evidence="1 4" id="KW-0328">Glycosyltransferase</keyword>
<organism evidence="4 5">
    <name type="scientific">Candidatus Treponema excrementipullorum</name>
    <dbReference type="NCBI Taxonomy" id="2838768"/>
    <lineage>
        <taxon>Bacteria</taxon>
        <taxon>Pseudomonadati</taxon>
        <taxon>Spirochaetota</taxon>
        <taxon>Spirochaetia</taxon>
        <taxon>Spirochaetales</taxon>
        <taxon>Treponemataceae</taxon>
        <taxon>Treponema</taxon>
    </lineage>
</organism>
<dbReference type="CDD" id="cd00761">
    <property type="entry name" value="Glyco_tranf_GTA_type"/>
    <property type="match status" value="1"/>
</dbReference>
<evidence type="ECO:0000256" key="2">
    <source>
        <dbReference type="ARBA" id="ARBA00022679"/>
    </source>
</evidence>
<comment type="caution">
    <text evidence="4">The sequence shown here is derived from an EMBL/GenBank/DDBJ whole genome shotgun (WGS) entry which is preliminary data.</text>
</comment>
<evidence type="ECO:0000313" key="5">
    <source>
        <dbReference type="Proteomes" id="UP000823914"/>
    </source>
</evidence>
<keyword evidence="2 4" id="KW-0808">Transferase</keyword>
<dbReference type="PANTHER" id="PTHR22916">
    <property type="entry name" value="GLYCOSYLTRANSFERASE"/>
    <property type="match status" value="1"/>
</dbReference>
<dbReference type="GO" id="GO:0016758">
    <property type="term" value="F:hexosyltransferase activity"/>
    <property type="evidence" value="ECO:0007669"/>
    <property type="project" value="UniProtKB-ARBA"/>
</dbReference>
<sequence length="334" mass="39204">MNNPKISIIVPVYNVEKYLDDCIKSLIVQTYENLEIILIDDGSPDNCPQICDEWAKRDDRIKVIHKKNAGLGAARNTGIINATGDYIGFVDSDDWISSDMYEELLKLALQKNADIACGKIIYTTTPDIKIKDNDIVHEYSQEEFSRLYFKIASNKTVHYVVNKLYRANIGKKIHFPEGMINEDVEGFFYALYNSKKIVTINHTVYFYRQNCSSISYKWFTKKQLDLLTVWEHVYFFCKNSKPEWSYWALLNYDRAHFGLLVRLALNDFREDKKYSDIEKMLVTKLREVRKDLLSSDICLSLSRKILINMMCLNYSFTKKIIRLYGKLKKDLRYV</sequence>
<dbReference type="AlphaFoldDB" id="A0A9E2KZR0"/>
<dbReference type="EMBL" id="JAHLFV010000008">
    <property type="protein sequence ID" value="MBU3849010.1"/>
    <property type="molecule type" value="Genomic_DNA"/>
</dbReference>